<evidence type="ECO:0000313" key="3">
    <source>
        <dbReference type="EMBL" id="MFC3172850.1"/>
    </source>
</evidence>
<evidence type="ECO:0000259" key="1">
    <source>
        <dbReference type="Pfam" id="PF07287"/>
    </source>
</evidence>
<reference evidence="4" key="1">
    <citation type="journal article" date="2019" name="Int. J. Syst. Evol. Microbiol.">
        <title>The Global Catalogue of Microorganisms (GCM) 10K type strain sequencing project: providing services to taxonomists for standard genome sequencing and annotation.</title>
        <authorList>
            <consortium name="The Broad Institute Genomics Platform"/>
            <consortium name="The Broad Institute Genome Sequencing Center for Infectious Disease"/>
            <person name="Wu L."/>
            <person name="Ma J."/>
        </authorList>
    </citation>
    <scope>NUCLEOTIDE SEQUENCE [LARGE SCALE GENOMIC DNA]</scope>
    <source>
        <strain evidence="4">KCTC 42984</strain>
    </source>
</reference>
<dbReference type="PANTHER" id="PTHR47708">
    <property type="match status" value="1"/>
</dbReference>
<evidence type="ECO:0000259" key="2">
    <source>
        <dbReference type="Pfam" id="PF23544"/>
    </source>
</evidence>
<dbReference type="InterPro" id="IPR010839">
    <property type="entry name" value="AtuA_N"/>
</dbReference>
<feature type="domain" description="AtuA-like ferredoxin-fold" evidence="2">
    <location>
        <begin position="487"/>
        <end position="588"/>
    </location>
</feature>
<proteinExistence type="predicted"/>
<organism evidence="3 4">
    <name type="scientific">Novosphingobium bradum</name>
    <dbReference type="NCBI Taxonomy" id="1737444"/>
    <lineage>
        <taxon>Bacteria</taxon>
        <taxon>Pseudomonadati</taxon>
        <taxon>Pseudomonadota</taxon>
        <taxon>Alphaproteobacteria</taxon>
        <taxon>Sphingomonadales</taxon>
        <taxon>Sphingomonadaceae</taxon>
        <taxon>Novosphingobium</taxon>
    </lineage>
</organism>
<name>A0ABV7IJT8_9SPHN</name>
<comment type="caution">
    <text evidence="3">The sequence shown here is derived from an EMBL/GenBank/DDBJ whole genome shotgun (WGS) entry which is preliminary data.</text>
</comment>
<sequence>MTDRIVRIAAGSGGRIDSPLGVLQHLASPVPPDYIVFDHMAEAMMSAFLIEMGRDPGAGWSQPFLDSHLLPWLDRILARGIRVITNAGGLNPHAAAAALKARAAQLGLHPRIGVVSGDDLRPQLAALGLEGHCDMFSGAPWPDQVIAANAYFGAFPIAEALDRGAQIVLTGRVVDSALTLGPLIHEFGWQRGDLDRLASGTLAGHLLECGAQATGGTFTDWLDLPGLDDIGFAVAECRADGSFVVTKPEDTGGAASIGTVAEQALYEVSDPAAYAVPDVICDFSGVTLSQIGPDRVAVRGARGRAPSGCYKVCAISDEGWKAVGLLPVIGTRAADKARRMAGAIFARTARLVAELGLPEPMATHSELFGAGELTPHAPGGNAQAAEALARLVYRTRDARAARLFATECAAICLNGSAGTLFSPLAPAISPSHLLFCFLLPRDRLAPQVTVDGETIVLAPEAATVPPAPEPPRPAVDERPGGGPAQVSLVDLAWVRSGDKGNLFNLAVIAREADYLPHIRAALTAGAMAEWMAHEFDDPARREVIRHDAPGLNALNFVLAETMRGSTGTNLRMDLAAKGMGQQLLDFPVPVPEALARQLRARAPG</sequence>
<dbReference type="Proteomes" id="UP001595604">
    <property type="component" value="Unassembled WGS sequence"/>
</dbReference>
<dbReference type="PANTHER" id="PTHR47708:SF2">
    <property type="entry name" value="SI:CH73-132F6.5"/>
    <property type="match status" value="1"/>
</dbReference>
<accession>A0ABV7IJT8</accession>
<feature type="domain" description="Acyclic terpene utilisation N-terminal" evidence="1">
    <location>
        <begin position="6"/>
        <end position="449"/>
    </location>
</feature>
<evidence type="ECO:0000313" key="4">
    <source>
        <dbReference type="Proteomes" id="UP001595604"/>
    </source>
</evidence>
<protein>
    <submittedName>
        <fullName evidence="3">Acyclic terpene utilization AtuA family protein</fullName>
    </submittedName>
</protein>
<dbReference type="RefSeq" id="WP_379508245.1">
    <property type="nucleotide sequence ID" value="NZ_JBHRTQ010000001.1"/>
</dbReference>
<gene>
    <name evidence="3" type="ORF">ACFOD9_01150</name>
</gene>
<dbReference type="EMBL" id="JBHRTQ010000001">
    <property type="protein sequence ID" value="MFC3172850.1"/>
    <property type="molecule type" value="Genomic_DNA"/>
</dbReference>
<dbReference type="Pfam" id="PF07287">
    <property type="entry name" value="AtuA"/>
    <property type="match status" value="1"/>
</dbReference>
<dbReference type="InterPro" id="IPR056362">
    <property type="entry name" value="AtuA-like_ferredoxin_dom"/>
</dbReference>
<keyword evidence="4" id="KW-1185">Reference proteome</keyword>
<dbReference type="Pfam" id="PF23544">
    <property type="entry name" value="AtuA_ferredoxin"/>
    <property type="match status" value="1"/>
</dbReference>